<evidence type="ECO:0000256" key="2">
    <source>
        <dbReference type="SAM" id="Phobius"/>
    </source>
</evidence>
<feature type="transmembrane region" description="Helical" evidence="2">
    <location>
        <begin position="53"/>
        <end position="72"/>
    </location>
</feature>
<proteinExistence type="predicted"/>
<dbReference type="KEGG" id="phm:PSMK_25920"/>
<keyword evidence="2" id="KW-0472">Membrane</keyword>
<dbReference type="RefSeq" id="WP_014437964.1">
    <property type="nucleotide sequence ID" value="NC_017080.1"/>
</dbReference>
<gene>
    <name evidence="3" type="ordered locus">PSMK_25920</name>
</gene>
<feature type="transmembrane region" description="Helical" evidence="2">
    <location>
        <begin position="519"/>
        <end position="538"/>
    </location>
</feature>
<reference evidence="3 4" key="1">
    <citation type="submission" date="2012-02" db="EMBL/GenBank/DDBJ databases">
        <title>Complete genome sequence of Phycisphaera mikurensis NBRC 102666.</title>
        <authorList>
            <person name="Ankai A."/>
            <person name="Hosoyama A."/>
            <person name="Terui Y."/>
            <person name="Sekine M."/>
            <person name="Fukai R."/>
            <person name="Kato Y."/>
            <person name="Nakamura S."/>
            <person name="Yamada-Narita S."/>
            <person name="Kawakoshi A."/>
            <person name="Fukunaga Y."/>
            <person name="Yamazaki S."/>
            <person name="Fujita N."/>
        </authorList>
    </citation>
    <scope>NUCLEOTIDE SEQUENCE [LARGE SCALE GENOMIC DNA]</scope>
    <source>
        <strain evidence="4">NBRC 102666 / KCTC 22515 / FYK2301M01</strain>
    </source>
</reference>
<organism evidence="3 4">
    <name type="scientific">Phycisphaera mikurensis (strain NBRC 102666 / KCTC 22515 / FYK2301M01)</name>
    <dbReference type="NCBI Taxonomy" id="1142394"/>
    <lineage>
        <taxon>Bacteria</taxon>
        <taxon>Pseudomonadati</taxon>
        <taxon>Planctomycetota</taxon>
        <taxon>Phycisphaerae</taxon>
        <taxon>Phycisphaerales</taxon>
        <taxon>Phycisphaeraceae</taxon>
        <taxon>Phycisphaera</taxon>
    </lineage>
</organism>
<feature type="transmembrane region" description="Helical" evidence="2">
    <location>
        <begin position="21"/>
        <end position="41"/>
    </location>
</feature>
<dbReference type="HOGENOM" id="CLU_473962_0_0_0"/>
<dbReference type="STRING" id="1142394.PSMK_25920"/>
<keyword evidence="4" id="KW-1185">Reference proteome</keyword>
<evidence type="ECO:0000313" key="3">
    <source>
        <dbReference type="EMBL" id="BAM04751.1"/>
    </source>
</evidence>
<name>I0IHL3_PHYMF</name>
<evidence type="ECO:0000256" key="1">
    <source>
        <dbReference type="SAM" id="MobiDB-lite"/>
    </source>
</evidence>
<keyword evidence="2" id="KW-0812">Transmembrane</keyword>
<dbReference type="Proteomes" id="UP000007881">
    <property type="component" value="Chromosome"/>
</dbReference>
<feature type="transmembrane region" description="Helical" evidence="2">
    <location>
        <begin position="93"/>
        <end position="116"/>
    </location>
</feature>
<keyword evidence="2" id="KW-1133">Transmembrane helix</keyword>
<feature type="compositionally biased region" description="Low complexity" evidence="1">
    <location>
        <begin position="402"/>
        <end position="411"/>
    </location>
</feature>
<accession>I0IHL3</accession>
<dbReference type="EMBL" id="AP012338">
    <property type="protein sequence ID" value="BAM04751.1"/>
    <property type="molecule type" value="Genomic_DNA"/>
</dbReference>
<feature type="transmembrane region" description="Helical" evidence="2">
    <location>
        <begin position="136"/>
        <end position="157"/>
    </location>
</feature>
<dbReference type="AlphaFoldDB" id="I0IHL3"/>
<feature type="region of interest" description="Disordered" evidence="1">
    <location>
        <begin position="390"/>
        <end position="411"/>
    </location>
</feature>
<evidence type="ECO:0000313" key="4">
    <source>
        <dbReference type="Proteomes" id="UP000007881"/>
    </source>
</evidence>
<sequence length="575" mass="59338">MKRVSPTRVAARLSLLTLWPWTLGLLLVNTVGLFWVVLVEASHTGIHHENTQATLLALSVLNALVLGFRGWFDGFSTGGWALLAHQAASRTDVFVGRVVVGLGLQLAVLLLPWLAVSAFHATPGVVAAPYFAEMTGVGLVWILAGVPVHLAAVATVFHEPRHPLMRTLWGLAAAAVAAALEATGPSVSLAAIVGSPEETLRLSVRLPPPRPGPANAAPWTAEPAWSELGTLYEEVDAEPGSGSRAYLDFRRGLLQTYPRRERNGRLPAVEAVELPDRVGGWAVPRPTPAELGEPGVAGSEASGSWTFHGGSGPAVGTFALSGRASGGTGSGVIRIGTGVDRWSVADARFQIHSRGFEALFPEAAASGSPAVLMAAADGLAFRSFPPSGPITHAAAPPPPATVAPGGSASGSLREGGTASFLVAGPAGTAYWSTHPADATRGWEVLAPPPALTERAPPFTLTLPAALAGSAAPAWCHLLPRELPGSIAGWHVAATLLHAIVFAALPIGLTRVGDRRSHPLAAAAAGLLLGPTLSLVLLLERKPRTVAEVEPKPRRSAVTRLLVPAVATVKPPAAAG</sequence>
<feature type="transmembrane region" description="Helical" evidence="2">
    <location>
        <begin position="486"/>
        <end position="507"/>
    </location>
</feature>
<protein>
    <submittedName>
        <fullName evidence="3">Hypothetical membrane protein</fullName>
    </submittedName>
</protein>